<accession>A0ABU0SJP3</accession>
<feature type="region of interest" description="Disordered" evidence="1">
    <location>
        <begin position="234"/>
        <end position="268"/>
    </location>
</feature>
<evidence type="ECO:0000313" key="2">
    <source>
        <dbReference type="EMBL" id="MDQ1022704.1"/>
    </source>
</evidence>
<gene>
    <name evidence="2" type="ORF">QF035_000286</name>
</gene>
<feature type="region of interest" description="Disordered" evidence="1">
    <location>
        <begin position="84"/>
        <end position="121"/>
    </location>
</feature>
<name>A0ABU0SJP3_9ACTN</name>
<feature type="compositionally biased region" description="Polar residues" evidence="1">
    <location>
        <begin position="240"/>
        <end position="257"/>
    </location>
</feature>
<keyword evidence="3" id="KW-1185">Reference proteome</keyword>
<sequence length="268" mass="29242">MFPEAGYPGVLAALDLRADTHPEIVDTPGAATGGLSVPALRRQVLGHTQHRKGRIHAGRGVREQRHGRLRIRLPLHAGVLVRHAAAAAGPRTRPRRPPDGAVRARRHRGQAGPGHQRPPACRAPLTTINPEWALPAGTPRQHRGTRILQQHDMESAPVADLVPCGQPSPAGHARAETELLGQVLPLDAGVQDEQDPAQGLPVRHSRSALDRSRTCCGQQWLDELPQFIRHDPRRRLAFPHNQTNEQTSQQPHDQQLSPEPVSQPAGVL</sequence>
<evidence type="ECO:0000313" key="3">
    <source>
        <dbReference type="Proteomes" id="UP001230328"/>
    </source>
</evidence>
<evidence type="ECO:0000256" key="1">
    <source>
        <dbReference type="SAM" id="MobiDB-lite"/>
    </source>
</evidence>
<reference evidence="2 3" key="1">
    <citation type="submission" date="2023-07" db="EMBL/GenBank/DDBJ databases">
        <title>Comparative genomics of wheat-associated soil bacteria to identify genetic determinants of phenazine resistance.</title>
        <authorList>
            <person name="Mouncey N."/>
        </authorList>
    </citation>
    <scope>NUCLEOTIDE SEQUENCE [LARGE SCALE GENOMIC DNA]</scope>
    <source>
        <strain evidence="2 3">V2I4</strain>
    </source>
</reference>
<organism evidence="2 3">
    <name type="scientific">Streptomyces umbrinus</name>
    <dbReference type="NCBI Taxonomy" id="67370"/>
    <lineage>
        <taxon>Bacteria</taxon>
        <taxon>Bacillati</taxon>
        <taxon>Actinomycetota</taxon>
        <taxon>Actinomycetes</taxon>
        <taxon>Kitasatosporales</taxon>
        <taxon>Streptomycetaceae</taxon>
        <taxon>Streptomyces</taxon>
        <taxon>Streptomyces phaeochromogenes group</taxon>
    </lineage>
</organism>
<proteinExistence type="predicted"/>
<protein>
    <submittedName>
        <fullName evidence="2">Uncharacterized protein</fullName>
    </submittedName>
</protein>
<dbReference type="EMBL" id="JAUSZI010000002">
    <property type="protein sequence ID" value="MDQ1022704.1"/>
    <property type="molecule type" value="Genomic_DNA"/>
</dbReference>
<comment type="caution">
    <text evidence="2">The sequence shown here is derived from an EMBL/GenBank/DDBJ whole genome shotgun (WGS) entry which is preliminary data.</text>
</comment>
<dbReference type="Proteomes" id="UP001230328">
    <property type="component" value="Unassembled WGS sequence"/>
</dbReference>